<evidence type="ECO:0000256" key="8">
    <source>
        <dbReference type="ARBA" id="ARBA00023315"/>
    </source>
</evidence>
<dbReference type="AlphaFoldDB" id="A0A7D5GAL7"/>
<dbReference type="NCBIfam" id="NF041296">
    <property type="entry name" value="RNAactase_tcmA_Halo"/>
    <property type="match status" value="1"/>
</dbReference>
<dbReference type="GO" id="GO:1990883">
    <property type="term" value="F:18S rRNA cytidine N-acetyltransferase activity"/>
    <property type="evidence" value="ECO:0007669"/>
    <property type="project" value="TreeGrafter"/>
</dbReference>
<feature type="binding site" evidence="12">
    <location>
        <position position="372"/>
    </location>
    <ligand>
        <name>ATP</name>
        <dbReference type="ChEBI" id="CHEBI:30616"/>
    </ligand>
</feature>
<comment type="catalytic activity">
    <reaction evidence="12">
        <text>cytidine(34) in elongator tRNA(Met) + acetyl-CoA + ATP + H2O = N(4)-acetylcytidine(34) in elongator tRNA(Met) + ADP + phosphate + CoA + H(+)</text>
        <dbReference type="Rhea" id="RHEA:43788"/>
        <dbReference type="Rhea" id="RHEA-COMP:10693"/>
        <dbReference type="Rhea" id="RHEA-COMP:10694"/>
        <dbReference type="ChEBI" id="CHEBI:15377"/>
        <dbReference type="ChEBI" id="CHEBI:15378"/>
        <dbReference type="ChEBI" id="CHEBI:30616"/>
        <dbReference type="ChEBI" id="CHEBI:43474"/>
        <dbReference type="ChEBI" id="CHEBI:57287"/>
        <dbReference type="ChEBI" id="CHEBI:57288"/>
        <dbReference type="ChEBI" id="CHEBI:74900"/>
        <dbReference type="ChEBI" id="CHEBI:82748"/>
        <dbReference type="ChEBI" id="CHEBI:456216"/>
        <dbReference type="EC" id="2.3.1.193"/>
    </reaction>
</comment>
<dbReference type="Gene3D" id="3.40.630.30">
    <property type="match status" value="1"/>
</dbReference>
<protein>
    <recommendedName>
        <fullName evidence="12">tRNA(Met) cytidine acetyltransferase TmcA</fullName>
        <ecNumber evidence="12">2.3.1.193</ecNumber>
    </recommendedName>
</protein>
<dbReference type="GO" id="GO:0051392">
    <property type="term" value="F:tRNA cytidine N4-acetyltransferase activity"/>
    <property type="evidence" value="ECO:0007669"/>
    <property type="project" value="UniProtKB-UniRule"/>
</dbReference>
<evidence type="ECO:0000259" key="15">
    <source>
        <dbReference type="Pfam" id="PF13718"/>
    </source>
</evidence>
<reference evidence="16 17" key="1">
    <citation type="submission" date="2020-07" db="EMBL/GenBank/DDBJ databases">
        <title>Gai3-2, isolated from salt lake.</title>
        <authorList>
            <person name="Cui H."/>
            <person name="Shi X."/>
        </authorList>
    </citation>
    <scope>NUCLEOTIDE SEQUENCE [LARGE SCALE GENOMIC DNA]</scope>
    <source>
        <strain evidence="16 17">Gai3-2</strain>
    </source>
</reference>
<dbReference type="GO" id="GO:0000049">
    <property type="term" value="F:tRNA binding"/>
    <property type="evidence" value="ECO:0007669"/>
    <property type="project" value="UniProtKB-UniRule"/>
</dbReference>
<dbReference type="InterPro" id="IPR016181">
    <property type="entry name" value="Acyl_CoA_acyltransferase"/>
</dbReference>
<comment type="subcellular location">
    <subcellularLocation>
        <location evidence="12">Cytoplasm</location>
    </subcellularLocation>
</comment>
<dbReference type="InterPro" id="IPR024914">
    <property type="entry name" value="tRNA_acetyltr_TmcA"/>
</dbReference>
<evidence type="ECO:0000256" key="7">
    <source>
        <dbReference type="ARBA" id="ARBA00022884"/>
    </source>
</evidence>
<keyword evidence="6 12" id="KW-0067">ATP-binding</keyword>
<dbReference type="Proteomes" id="UP000509750">
    <property type="component" value="Chromosome"/>
</dbReference>
<comment type="caution">
    <text evidence="12">Lacks conserved residue(s) required for the propagation of feature annotation.</text>
</comment>
<keyword evidence="1 12" id="KW-0963">Cytoplasm</keyword>
<keyword evidence="4 12" id="KW-0819">tRNA processing</keyword>
<feature type="binding site" evidence="12">
    <location>
        <begin position="518"/>
        <end position="520"/>
    </location>
    <ligand>
        <name>acetyl-CoA</name>
        <dbReference type="ChEBI" id="CHEBI:57288"/>
    </ligand>
</feature>
<feature type="binding site" evidence="12">
    <location>
        <position position="557"/>
    </location>
    <ligand>
        <name>acetyl-CoA</name>
        <dbReference type="ChEBI" id="CHEBI:57288"/>
    </ligand>
</feature>
<keyword evidence="7 12" id="KW-0694">RNA-binding</keyword>
<evidence type="ECO:0000256" key="1">
    <source>
        <dbReference type="ARBA" id="ARBA00022490"/>
    </source>
</evidence>
<evidence type="ECO:0000256" key="12">
    <source>
        <dbReference type="HAMAP-Rule" id="MF_01886"/>
    </source>
</evidence>
<feature type="binding site" evidence="12">
    <location>
        <position position="203"/>
    </location>
    <ligand>
        <name>ATP</name>
        <dbReference type="ChEBI" id="CHEBI:30616"/>
    </ligand>
</feature>
<feature type="binding site" evidence="12">
    <location>
        <position position="564"/>
    </location>
    <ligand>
        <name>acetyl-CoA</name>
        <dbReference type="ChEBI" id="CHEBI:57288"/>
    </ligand>
</feature>
<dbReference type="InterPro" id="IPR053477">
    <property type="entry name" value="tRNA_Cytidine_AcTrnsfr"/>
</dbReference>
<gene>
    <name evidence="12" type="primary">tmcA</name>
    <name evidence="16" type="ORF">HUG10_03215</name>
</gene>
<evidence type="ECO:0000256" key="9">
    <source>
        <dbReference type="ARBA" id="ARBA00049883"/>
    </source>
</evidence>
<proteinExistence type="inferred from homology"/>
<evidence type="ECO:0000256" key="6">
    <source>
        <dbReference type="ARBA" id="ARBA00022840"/>
    </source>
</evidence>
<feature type="domain" description="TcmA/NAT10 helicase" evidence="13">
    <location>
        <begin position="221"/>
        <end position="390"/>
    </location>
</feature>
<dbReference type="PANTHER" id="PTHR10925">
    <property type="entry name" value="N-ACETYLTRANSFERASE 10"/>
    <property type="match status" value="1"/>
</dbReference>
<dbReference type="PANTHER" id="PTHR10925:SF5">
    <property type="entry name" value="RNA CYTIDINE ACETYLTRANSFERASE"/>
    <property type="match status" value="1"/>
</dbReference>
<evidence type="ECO:0000259" key="14">
    <source>
        <dbReference type="Pfam" id="PF08351"/>
    </source>
</evidence>
<dbReference type="SUPFAM" id="SSF55729">
    <property type="entry name" value="Acyl-CoA N-acyltransferases (Nat)"/>
    <property type="match status" value="1"/>
</dbReference>
<dbReference type="GO" id="GO:0005524">
    <property type="term" value="F:ATP binding"/>
    <property type="evidence" value="ECO:0007669"/>
    <property type="project" value="UniProtKB-UniRule"/>
</dbReference>
<feature type="domain" description="TmcA/NAT10 N-terminal" evidence="14">
    <location>
        <begin position="6"/>
        <end position="159"/>
    </location>
</feature>
<comment type="similarity">
    <text evidence="12">Belongs to the TmcA family.</text>
</comment>
<dbReference type="EMBL" id="CP058529">
    <property type="protein sequence ID" value="QLG26606.1"/>
    <property type="molecule type" value="Genomic_DNA"/>
</dbReference>
<dbReference type="Gene3D" id="3.40.50.300">
    <property type="entry name" value="P-loop containing nucleotide triphosphate hydrolases"/>
    <property type="match status" value="1"/>
</dbReference>
<comment type="catalytic activity">
    <reaction evidence="11">
        <text>a cytidine in mRNA + acetyl-CoA + ATP + H2O = an N(4)-acetylcytidine in mRNA + ADP + phosphate + CoA + H(+)</text>
        <dbReference type="Rhea" id="RHEA:58480"/>
        <dbReference type="Rhea" id="RHEA-COMP:15145"/>
        <dbReference type="Rhea" id="RHEA-COMP:15146"/>
        <dbReference type="ChEBI" id="CHEBI:15377"/>
        <dbReference type="ChEBI" id="CHEBI:15378"/>
        <dbReference type="ChEBI" id="CHEBI:30616"/>
        <dbReference type="ChEBI" id="CHEBI:43474"/>
        <dbReference type="ChEBI" id="CHEBI:57287"/>
        <dbReference type="ChEBI" id="CHEBI:57288"/>
        <dbReference type="ChEBI" id="CHEBI:74900"/>
        <dbReference type="ChEBI" id="CHEBI:82748"/>
        <dbReference type="ChEBI" id="CHEBI:456216"/>
    </reaction>
</comment>
<evidence type="ECO:0000256" key="5">
    <source>
        <dbReference type="ARBA" id="ARBA00022741"/>
    </source>
</evidence>
<keyword evidence="17" id="KW-1185">Reference proteome</keyword>
<dbReference type="GO" id="GO:0002101">
    <property type="term" value="P:tRNA wobble cytosine modification"/>
    <property type="evidence" value="ECO:0007669"/>
    <property type="project" value="UniProtKB-UniRule"/>
</dbReference>
<evidence type="ECO:0000313" key="17">
    <source>
        <dbReference type="Proteomes" id="UP000509750"/>
    </source>
</evidence>
<dbReference type="InterPro" id="IPR013562">
    <property type="entry name" value="TmcA/NAT10_N"/>
</dbReference>
<evidence type="ECO:0000256" key="4">
    <source>
        <dbReference type="ARBA" id="ARBA00022694"/>
    </source>
</evidence>
<evidence type="ECO:0000256" key="10">
    <source>
        <dbReference type="ARBA" id="ARBA00049889"/>
    </source>
</evidence>
<evidence type="ECO:0000259" key="13">
    <source>
        <dbReference type="Pfam" id="PF05127"/>
    </source>
</evidence>
<evidence type="ECO:0000313" key="16">
    <source>
        <dbReference type="EMBL" id="QLG26606.1"/>
    </source>
</evidence>
<dbReference type="Pfam" id="PF05127">
    <property type="entry name" value="NAT10_TcmA_helicase"/>
    <property type="match status" value="1"/>
</dbReference>
<dbReference type="GO" id="GO:0005737">
    <property type="term" value="C:cytoplasm"/>
    <property type="evidence" value="ECO:0007669"/>
    <property type="project" value="UniProtKB-SubCell"/>
</dbReference>
<dbReference type="GO" id="GO:1904812">
    <property type="term" value="P:rRNA acetylation involved in maturation of SSU-rRNA"/>
    <property type="evidence" value="ECO:0007669"/>
    <property type="project" value="TreeGrafter"/>
</dbReference>
<dbReference type="OrthoDB" id="312894at2157"/>
<dbReference type="RefSeq" id="WP_179168181.1">
    <property type="nucleotide sequence ID" value="NZ_CP058529.1"/>
</dbReference>
<comment type="catalytic activity">
    <reaction evidence="10">
        <text>a cytidine in RNA + acetyl-CoA + ATP + H2O = an N(4)-acetylcytidine in RNA + ADP + phosphate + CoA + H(+)</text>
        <dbReference type="Rhea" id="RHEA:82211"/>
        <dbReference type="Rhea" id="RHEA-COMP:15704"/>
        <dbReference type="Rhea" id="RHEA-COMP:19834"/>
        <dbReference type="ChEBI" id="CHEBI:15377"/>
        <dbReference type="ChEBI" id="CHEBI:15378"/>
        <dbReference type="ChEBI" id="CHEBI:30616"/>
        <dbReference type="ChEBI" id="CHEBI:43474"/>
        <dbReference type="ChEBI" id="CHEBI:57287"/>
        <dbReference type="ChEBI" id="CHEBI:57288"/>
        <dbReference type="ChEBI" id="CHEBI:74900"/>
        <dbReference type="ChEBI" id="CHEBI:82748"/>
        <dbReference type="ChEBI" id="CHEBI:456216"/>
    </reaction>
</comment>
<dbReference type="KEGG" id="halg:HUG10_03215"/>
<dbReference type="Gene3D" id="3.40.50.11040">
    <property type="match status" value="1"/>
</dbReference>
<accession>A0A7D5GAL7</accession>
<dbReference type="SUPFAM" id="SSF52540">
    <property type="entry name" value="P-loop containing nucleoside triphosphate hydrolases"/>
    <property type="match status" value="1"/>
</dbReference>
<dbReference type="HAMAP" id="MF_01886">
    <property type="entry name" value="tRNA_acetyltr_TmcA"/>
    <property type="match status" value="1"/>
</dbReference>
<name>A0A7D5GAL7_9EURY</name>
<keyword evidence="8 12" id="KW-0012">Acyltransferase</keyword>
<dbReference type="Pfam" id="PF08351">
    <property type="entry name" value="TmcA_N"/>
    <property type="match status" value="1"/>
</dbReference>
<dbReference type="GO" id="GO:0051391">
    <property type="term" value="P:tRNA acetylation"/>
    <property type="evidence" value="ECO:0007669"/>
    <property type="project" value="UniProtKB-UniRule"/>
</dbReference>
<keyword evidence="3 12" id="KW-0808">Transferase</keyword>
<evidence type="ECO:0000256" key="11">
    <source>
        <dbReference type="ARBA" id="ARBA00049914"/>
    </source>
</evidence>
<sequence>MSLSAAVEALRTEARATDQRRLLVVHGGRDACIDAAYTALDAADVDADDATLLTTREGFAYDRLRPKHARRLLGTTRDAVVLDAFEEFSANALGQTIGAVDGGGLYLLLAPPLDDWPDRRDDFDESLAVPPYTVDDVTSRFRRRLVTTLRQHPGVAIYDTDDDRLERDGLMGEGAPPVSPEPTTPADHAFPEAAYASCLTRDQSRAVQSLERLRENGSAVVLEADRGRGKSSAAGLAAGSLAAEGRDVLVSAPGFRGAEALFDRARELLDAEGVLADDEERRLRATTGGTVRFLAPADAVEEATEADVVMVDEAAALPVRLLERFLDAPSVAFVTTVHGYEGAGRGFSVRFRDRLRRSRHDVTELRLEDPIRYARGDPVESWAFRALLLDARPAVDEAVEGADPESARFRAVSAEELASDEHLLGEAFGLLVLAHYRTEPDDLVRLLDAPNLSLRALTHDGHVVSVALLAREGGLDESTRESMYDGARVRGNMIPDVLTSQLRDREAAAPVGYRVMRIATHHAVRSEGLGSRLLSGIHDEIGAEVDYLGTGFGATPELLRFWRRNGYRTVHLATTRNEASGEHSAVMLRPVTDAGVALHDRNAGRFRGRVEAALSDALRDVDADVVRGALRACDADAAPLLDLSEYEWRVVVGASYGPGLYDAAPRPFRRLAMAHLLDDRAPLDPRAERLLVRKVLQARPWQQVADELEFVSTGQCMRSLGAAYRHLVDEYGGEVALEERERYE</sequence>
<dbReference type="InterPro" id="IPR027417">
    <property type="entry name" value="P-loop_NTPase"/>
</dbReference>
<dbReference type="InterPro" id="IPR032672">
    <property type="entry name" value="TmcA/NAT10/Kre33"/>
</dbReference>
<dbReference type="InterPro" id="IPR000182">
    <property type="entry name" value="GNAT_dom"/>
</dbReference>
<dbReference type="EC" id="2.3.1.193" evidence="12"/>
<keyword evidence="5 12" id="KW-0547">Nucleotide-binding</keyword>
<dbReference type="InterPro" id="IPR007807">
    <property type="entry name" value="TcmA/NAT10_helicase"/>
</dbReference>
<organism evidence="16 17">
    <name type="scientific">Halorarum halophilum</name>
    <dbReference type="NCBI Taxonomy" id="2743090"/>
    <lineage>
        <taxon>Archaea</taxon>
        <taxon>Methanobacteriati</taxon>
        <taxon>Methanobacteriota</taxon>
        <taxon>Stenosarchaea group</taxon>
        <taxon>Halobacteria</taxon>
        <taxon>Halobacteriales</taxon>
        <taxon>Haloferacaceae</taxon>
        <taxon>Halorarum</taxon>
    </lineage>
</organism>
<feature type="domain" description="N-acetyltransferase" evidence="15">
    <location>
        <begin position="429"/>
        <end position="538"/>
    </location>
</feature>
<evidence type="ECO:0000256" key="3">
    <source>
        <dbReference type="ARBA" id="ARBA00022679"/>
    </source>
</evidence>
<keyword evidence="2 12" id="KW-0820">tRNA-binding</keyword>
<dbReference type="Pfam" id="PF13718">
    <property type="entry name" value="GNAT_acetyltr_2"/>
    <property type="match status" value="1"/>
</dbReference>
<dbReference type="GeneID" id="56027810"/>
<comment type="function">
    <text evidence="12">Catalyzes the formation of N(4)-acetylcytidine (ac(4)C) at the wobble position of tRNA(Met), by using acetyl-CoA as an acetyl donor and ATP (or GTP).</text>
</comment>
<comment type="catalytic activity">
    <reaction evidence="9">
        <text>a cytidine in tRNA + acetyl-CoA + ATP + H2O = an N(4)-acetylcytidine in tRNA + ADP + phosphate + CoA + H(+)</text>
        <dbReference type="Rhea" id="RHEA:53876"/>
        <dbReference type="Rhea" id="RHEA-COMP:13670"/>
        <dbReference type="Rhea" id="RHEA-COMP:13671"/>
        <dbReference type="ChEBI" id="CHEBI:15377"/>
        <dbReference type="ChEBI" id="CHEBI:15378"/>
        <dbReference type="ChEBI" id="CHEBI:30616"/>
        <dbReference type="ChEBI" id="CHEBI:43474"/>
        <dbReference type="ChEBI" id="CHEBI:57287"/>
        <dbReference type="ChEBI" id="CHEBI:57288"/>
        <dbReference type="ChEBI" id="CHEBI:74900"/>
        <dbReference type="ChEBI" id="CHEBI:82748"/>
        <dbReference type="ChEBI" id="CHEBI:456216"/>
    </reaction>
</comment>
<evidence type="ECO:0000256" key="2">
    <source>
        <dbReference type="ARBA" id="ARBA00022555"/>
    </source>
</evidence>